<proteinExistence type="predicted"/>
<dbReference type="InterPro" id="IPR001810">
    <property type="entry name" value="F-box_dom"/>
</dbReference>
<gene>
    <name evidence="3" type="primary">LOC100842809</name>
    <name evidence="2" type="ORF">BRADI_1g31010v3</name>
</gene>
<dbReference type="InterPro" id="IPR050233">
    <property type="entry name" value="A_thaliana_F-box"/>
</dbReference>
<reference evidence="3" key="3">
    <citation type="submission" date="2018-08" db="UniProtKB">
        <authorList>
            <consortium name="EnsemblPlants"/>
        </authorList>
    </citation>
    <scope>IDENTIFICATION</scope>
    <source>
        <strain evidence="3">cv. Bd21</strain>
    </source>
</reference>
<dbReference type="Pfam" id="PF08268">
    <property type="entry name" value="FBA_3"/>
    <property type="match status" value="1"/>
</dbReference>
<dbReference type="KEGG" id="bdi:100842809"/>
<dbReference type="PROSITE" id="PS50181">
    <property type="entry name" value="FBOX"/>
    <property type="match status" value="1"/>
</dbReference>
<dbReference type="GeneID" id="100842809"/>
<protein>
    <recommendedName>
        <fullName evidence="1">F-box domain-containing protein</fullName>
    </recommendedName>
</protein>
<evidence type="ECO:0000259" key="1">
    <source>
        <dbReference type="PROSITE" id="PS50181"/>
    </source>
</evidence>
<evidence type="ECO:0000313" key="3">
    <source>
        <dbReference type="EnsemblPlants" id="KQK16848"/>
    </source>
</evidence>
<dbReference type="Gramene" id="KQK16848">
    <property type="protein sequence ID" value="KQK16848"/>
    <property type="gene ID" value="BRADI_1g31010v3"/>
</dbReference>
<dbReference type="InterPro" id="IPR036047">
    <property type="entry name" value="F-box-like_dom_sf"/>
</dbReference>
<name>I1GVL6_BRADI</name>
<dbReference type="CDD" id="cd22157">
    <property type="entry name" value="F-box_AtFBW1-like"/>
    <property type="match status" value="1"/>
</dbReference>
<dbReference type="eggNOG" id="ENOG502RRNK">
    <property type="taxonomic scope" value="Eukaryota"/>
</dbReference>
<dbReference type="OrthoDB" id="1306079at2759"/>
<accession>I1GVL6</accession>
<reference evidence="2" key="2">
    <citation type="submission" date="2017-06" db="EMBL/GenBank/DDBJ databases">
        <title>WGS assembly of Brachypodium distachyon.</title>
        <authorList>
            <consortium name="The International Brachypodium Initiative"/>
            <person name="Lucas S."/>
            <person name="Harmon-Smith M."/>
            <person name="Lail K."/>
            <person name="Tice H."/>
            <person name="Grimwood J."/>
            <person name="Bruce D."/>
            <person name="Barry K."/>
            <person name="Shu S."/>
            <person name="Lindquist E."/>
            <person name="Wang M."/>
            <person name="Pitluck S."/>
            <person name="Vogel J.P."/>
            <person name="Garvin D.F."/>
            <person name="Mockler T.C."/>
            <person name="Schmutz J."/>
            <person name="Rokhsar D."/>
            <person name="Bevan M.W."/>
        </authorList>
    </citation>
    <scope>NUCLEOTIDE SEQUENCE</scope>
    <source>
        <strain evidence="2">Bd21</strain>
    </source>
</reference>
<dbReference type="AlphaFoldDB" id="I1GVL6"/>
<dbReference type="SMART" id="SM00256">
    <property type="entry name" value="FBOX"/>
    <property type="match status" value="1"/>
</dbReference>
<dbReference type="Gene3D" id="1.20.1280.50">
    <property type="match status" value="1"/>
</dbReference>
<dbReference type="PANTHER" id="PTHR47993:SF338">
    <property type="entry name" value="F-BOX DOMAIN-CONTAINING PROTEIN"/>
    <property type="match status" value="1"/>
</dbReference>
<evidence type="ECO:0000313" key="4">
    <source>
        <dbReference type="Proteomes" id="UP000008810"/>
    </source>
</evidence>
<sequence>MPGTRGPAALDDLPEEITDDILLRLPPKAVGRCRAVCRSWRDATSTPGFALEHRRRQPPLPVINALYAGAGLVLLPASAGAARASDKPLWPFPPGTKPRHQPILGNTCHGFIIVSKKSQFYICNPATHRRVLLPQPLYGAGFKNTILGLYRHRSTGEYRVLILNSMDRSAELSWYFDDSLYVLTVGSDEPRHIAVRTQPMSPPSMEQNLLNSLGTSPPAHHRGNLHWSPYGAGESTGGHGDIIVFDTEAESFWWMHGPAPAKLSDHKKFLDMEGKLAYVLWEGRSPMCFAAMDVWAMQDYEAETWSFRYPIDVSTVEASRQLCTTPIPCEKNKKTPLDSKVRWFNDMAMVNDRELLIRFNNKHVLRCDTDGEFLGLVAIGYRQYRMHLTPHRLQESIIPIPSH</sequence>
<dbReference type="EMBL" id="CM000880">
    <property type="protein sequence ID" value="KQK16848.1"/>
    <property type="molecule type" value="Genomic_DNA"/>
</dbReference>
<dbReference type="PANTHER" id="PTHR47993">
    <property type="entry name" value="OS09G0372900 PROTEIN-RELATED"/>
    <property type="match status" value="1"/>
</dbReference>
<dbReference type="SUPFAM" id="SSF81383">
    <property type="entry name" value="F-box domain"/>
    <property type="match status" value="1"/>
</dbReference>
<dbReference type="Pfam" id="PF12937">
    <property type="entry name" value="F-box-like"/>
    <property type="match status" value="1"/>
</dbReference>
<organism evidence="3">
    <name type="scientific">Brachypodium distachyon</name>
    <name type="common">Purple false brome</name>
    <name type="synonym">Trachynia distachya</name>
    <dbReference type="NCBI Taxonomy" id="15368"/>
    <lineage>
        <taxon>Eukaryota</taxon>
        <taxon>Viridiplantae</taxon>
        <taxon>Streptophyta</taxon>
        <taxon>Embryophyta</taxon>
        <taxon>Tracheophyta</taxon>
        <taxon>Spermatophyta</taxon>
        <taxon>Magnoliopsida</taxon>
        <taxon>Liliopsida</taxon>
        <taxon>Poales</taxon>
        <taxon>Poaceae</taxon>
        <taxon>BOP clade</taxon>
        <taxon>Pooideae</taxon>
        <taxon>Stipodae</taxon>
        <taxon>Brachypodieae</taxon>
        <taxon>Brachypodium</taxon>
    </lineage>
</organism>
<dbReference type="InterPro" id="IPR013187">
    <property type="entry name" value="F-box-assoc_dom_typ3"/>
</dbReference>
<feature type="domain" description="F-box" evidence="1">
    <location>
        <begin position="7"/>
        <end position="54"/>
    </location>
</feature>
<dbReference type="InterPro" id="IPR017451">
    <property type="entry name" value="F-box-assoc_interact_dom"/>
</dbReference>
<dbReference type="Proteomes" id="UP000008810">
    <property type="component" value="Chromosome 1"/>
</dbReference>
<dbReference type="NCBIfam" id="TIGR01640">
    <property type="entry name" value="F_box_assoc_1"/>
    <property type="match status" value="1"/>
</dbReference>
<dbReference type="HOGENOM" id="CLU_032609_1_0_1"/>
<dbReference type="EnsemblPlants" id="KQK16848">
    <property type="protein sequence ID" value="KQK16848"/>
    <property type="gene ID" value="BRADI_1g31010v3"/>
</dbReference>
<dbReference type="RefSeq" id="XP_010240010.1">
    <property type="nucleotide sequence ID" value="XM_010241708.3"/>
</dbReference>
<dbReference type="OMA" id="FNDMAMV"/>
<keyword evidence="4" id="KW-1185">Reference proteome</keyword>
<reference evidence="2 3" key="1">
    <citation type="journal article" date="2010" name="Nature">
        <title>Genome sequencing and analysis of the model grass Brachypodium distachyon.</title>
        <authorList>
            <consortium name="International Brachypodium Initiative"/>
        </authorList>
    </citation>
    <scope>NUCLEOTIDE SEQUENCE [LARGE SCALE GENOMIC DNA]</scope>
    <source>
        <strain evidence="2 3">Bd21</strain>
    </source>
</reference>
<evidence type="ECO:0000313" key="2">
    <source>
        <dbReference type="EMBL" id="KQK16848.1"/>
    </source>
</evidence>